<feature type="transmembrane region" description="Helical" evidence="7">
    <location>
        <begin position="143"/>
        <end position="168"/>
    </location>
</feature>
<feature type="transmembrane region" description="Helical" evidence="7">
    <location>
        <begin position="312"/>
        <end position="334"/>
    </location>
</feature>
<organism evidence="9 10">
    <name type="scientific">Paenibacillus albicereus</name>
    <dbReference type="NCBI Taxonomy" id="2726185"/>
    <lineage>
        <taxon>Bacteria</taxon>
        <taxon>Bacillati</taxon>
        <taxon>Bacillota</taxon>
        <taxon>Bacilli</taxon>
        <taxon>Bacillales</taxon>
        <taxon>Paenibacillaceae</taxon>
        <taxon>Paenibacillus</taxon>
    </lineage>
</organism>
<dbReference type="SUPFAM" id="SSF103473">
    <property type="entry name" value="MFS general substrate transporter"/>
    <property type="match status" value="1"/>
</dbReference>
<dbReference type="Gene3D" id="1.20.1250.20">
    <property type="entry name" value="MFS general substrate transporter like domains"/>
    <property type="match status" value="1"/>
</dbReference>
<dbReference type="AlphaFoldDB" id="A0A6H2GYZ8"/>
<evidence type="ECO:0000313" key="9">
    <source>
        <dbReference type="EMBL" id="QJC52661.1"/>
    </source>
</evidence>
<evidence type="ECO:0000256" key="3">
    <source>
        <dbReference type="ARBA" id="ARBA00022692"/>
    </source>
</evidence>
<dbReference type="Pfam" id="PF07690">
    <property type="entry name" value="MFS_1"/>
    <property type="match status" value="1"/>
</dbReference>
<dbReference type="InterPro" id="IPR052524">
    <property type="entry name" value="MFS_Cyanate_Porter"/>
</dbReference>
<dbReference type="KEGG" id="palr:HGI30_14545"/>
<dbReference type="InterPro" id="IPR020846">
    <property type="entry name" value="MFS_dom"/>
</dbReference>
<dbReference type="EMBL" id="CP051428">
    <property type="protein sequence ID" value="QJC52661.1"/>
    <property type="molecule type" value="Genomic_DNA"/>
</dbReference>
<protein>
    <submittedName>
        <fullName evidence="9">MFS transporter</fullName>
    </submittedName>
</protein>
<keyword evidence="10" id="KW-1185">Reference proteome</keyword>
<feature type="transmembrane region" description="Helical" evidence="7">
    <location>
        <begin position="113"/>
        <end position="131"/>
    </location>
</feature>
<evidence type="ECO:0000256" key="5">
    <source>
        <dbReference type="ARBA" id="ARBA00023136"/>
    </source>
</evidence>
<dbReference type="GO" id="GO:0005886">
    <property type="term" value="C:plasma membrane"/>
    <property type="evidence" value="ECO:0007669"/>
    <property type="project" value="UniProtKB-SubCell"/>
</dbReference>
<feature type="transmembrane region" description="Helical" evidence="7">
    <location>
        <begin position="221"/>
        <end position="245"/>
    </location>
</feature>
<keyword evidence="5 7" id="KW-0472">Membrane</keyword>
<accession>A0A6H2GYZ8</accession>
<evidence type="ECO:0000256" key="2">
    <source>
        <dbReference type="ARBA" id="ARBA00022448"/>
    </source>
</evidence>
<feature type="transmembrane region" description="Helical" evidence="7">
    <location>
        <begin position="377"/>
        <end position="396"/>
    </location>
</feature>
<evidence type="ECO:0000313" key="10">
    <source>
        <dbReference type="Proteomes" id="UP000502136"/>
    </source>
</evidence>
<name>A0A6H2GYZ8_9BACL</name>
<dbReference type="PANTHER" id="PTHR23523:SF2">
    <property type="entry name" value="2-NITROIMIDAZOLE TRANSPORTER"/>
    <property type="match status" value="1"/>
</dbReference>
<feature type="transmembrane region" description="Helical" evidence="7">
    <location>
        <begin position="90"/>
        <end position="107"/>
    </location>
</feature>
<evidence type="ECO:0000256" key="7">
    <source>
        <dbReference type="SAM" id="Phobius"/>
    </source>
</evidence>
<comment type="subcellular location">
    <subcellularLocation>
        <location evidence="1">Cell membrane</location>
        <topology evidence="1">Multi-pass membrane protein</topology>
    </subcellularLocation>
</comment>
<feature type="transmembrane region" description="Helical" evidence="7">
    <location>
        <begin position="286"/>
        <end position="306"/>
    </location>
</feature>
<feature type="transmembrane region" description="Helical" evidence="7">
    <location>
        <begin position="346"/>
        <end position="365"/>
    </location>
</feature>
<evidence type="ECO:0000256" key="4">
    <source>
        <dbReference type="ARBA" id="ARBA00022989"/>
    </source>
</evidence>
<reference evidence="9 10" key="1">
    <citation type="submission" date="2020-04" db="EMBL/GenBank/DDBJ databases">
        <title>Novel Paenibacillus strain UniB2 isolated from commercial digestive syrup.</title>
        <authorList>
            <person name="Thorat V."/>
            <person name="Kirdat K."/>
            <person name="Tiwarekar B."/>
            <person name="Yadav A."/>
        </authorList>
    </citation>
    <scope>NUCLEOTIDE SEQUENCE [LARGE SCALE GENOMIC DNA]</scope>
    <source>
        <strain evidence="9 10">UniB2</strain>
    </source>
</reference>
<evidence type="ECO:0000259" key="8">
    <source>
        <dbReference type="PROSITE" id="PS50850"/>
    </source>
</evidence>
<sequence length="425" mass="44494">MSERRALSMTTLSSPSGRRPAWLLIAGILLIAANMRAAITSVGPLLDRIAADYRLSSEMSGLLTSLPLLAFGAMSLLAPRLAEKLGSERSLLYGLALLLAGMLVRALPGTEALFAGTALLGLAIAVSNVLLPSLIKRDFPAQIGLLTGSYSVTMSVFAAIASGVSVPLAALPGWGWSRSLLLWALLAALAFAVWLPISLRSKSHPAAVSPQSPARMLRSPLAWRITLYMGLQSLTFYATITWLPVLFHERGFSAASAGWLLMLMQLVSLPTSFFVPVWASRMRSQVPLVAIAGALSLSGYAGLLWGSTSLSLLWITLLGLSQGATISLALTFFGLRTRTAAEAARLSGMAQSIGYLLAAFGPVLLGTLHDRTGSWNPVLAVLLLVSLVVVALGLGAGRPGTISEPDGGSELRSPAGSGKLTGPAR</sequence>
<feature type="transmembrane region" description="Helical" evidence="7">
    <location>
        <begin position="180"/>
        <end position="200"/>
    </location>
</feature>
<feature type="transmembrane region" description="Helical" evidence="7">
    <location>
        <begin position="257"/>
        <end position="279"/>
    </location>
</feature>
<feature type="region of interest" description="Disordered" evidence="6">
    <location>
        <begin position="403"/>
        <end position="425"/>
    </location>
</feature>
<dbReference type="PROSITE" id="PS50850">
    <property type="entry name" value="MFS"/>
    <property type="match status" value="1"/>
</dbReference>
<dbReference type="Proteomes" id="UP000502136">
    <property type="component" value="Chromosome"/>
</dbReference>
<feature type="transmembrane region" description="Helical" evidence="7">
    <location>
        <begin position="59"/>
        <end position="78"/>
    </location>
</feature>
<dbReference type="GO" id="GO:0022857">
    <property type="term" value="F:transmembrane transporter activity"/>
    <property type="evidence" value="ECO:0007669"/>
    <property type="project" value="InterPro"/>
</dbReference>
<keyword evidence="3 7" id="KW-0812">Transmembrane</keyword>
<feature type="domain" description="Major facilitator superfamily (MFS) profile" evidence="8">
    <location>
        <begin position="20"/>
        <end position="398"/>
    </location>
</feature>
<gene>
    <name evidence="9" type="ORF">HGI30_14545</name>
</gene>
<evidence type="ECO:0000256" key="6">
    <source>
        <dbReference type="SAM" id="MobiDB-lite"/>
    </source>
</evidence>
<dbReference type="InterPro" id="IPR036259">
    <property type="entry name" value="MFS_trans_sf"/>
</dbReference>
<proteinExistence type="predicted"/>
<dbReference type="PANTHER" id="PTHR23523">
    <property type="match status" value="1"/>
</dbReference>
<feature type="transmembrane region" description="Helical" evidence="7">
    <location>
        <begin position="21"/>
        <end position="39"/>
    </location>
</feature>
<dbReference type="CDD" id="cd17339">
    <property type="entry name" value="MFS_NIMT_CynX_like"/>
    <property type="match status" value="1"/>
</dbReference>
<keyword evidence="4 7" id="KW-1133">Transmembrane helix</keyword>
<keyword evidence="2" id="KW-0813">Transport</keyword>
<evidence type="ECO:0000256" key="1">
    <source>
        <dbReference type="ARBA" id="ARBA00004651"/>
    </source>
</evidence>
<dbReference type="InterPro" id="IPR011701">
    <property type="entry name" value="MFS"/>
</dbReference>